<feature type="region of interest" description="Disordered" evidence="1">
    <location>
        <begin position="1"/>
        <end position="298"/>
    </location>
</feature>
<organism evidence="2 3">
    <name type="scientific">Cyphomyrmex costatus</name>
    <dbReference type="NCBI Taxonomy" id="456900"/>
    <lineage>
        <taxon>Eukaryota</taxon>
        <taxon>Metazoa</taxon>
        <taxon>Ecdysozoa</taxon>
        <taxon>Arthropoda</taxon>
        <taxon>Hexapoda</taxon>
        <taxon>Insecta</taxon>
        <taxon>Pterygota</taxon>
        <taxon>Neoptera</taxon>
        <taxon>Endopterygota</taxon>
        <taxon>Hymenoptera</taxon>
        <taxon>Apocrita</taxon>
        <taxon>Aculeata</taxon>
        <taxon>Formicoidea</taxon>
        <taxon>Formicidae</taxon>
        <taxon>Myrmicinae</taxon>
        <taxon>Cyphomyrmex</taxon>
    </lineage>
</organism>
<accession>A0A151I8W9</accession>
<dbReference type="Proteomes" id="UP000078542">
    <property type="component" value="Unassembled WGS sequence"/>
</dbReference>
<evidence type="ECO:0000256" key="1">
    <source>
        <dbReference type="SAM" id="MobiDB-lite"/>
    </source>
</evidence>
<protein>
    <submittedName>
        <fullName evidence="2">Uncharacterized protein</fullName>
    </submittedName>
</protein>
<proteinExistence type="predicted"/>
<dbReference type="OrthoDB" id="7554682at2759"/>
<evidence type="ECO:0000313" key="2">
    <source>
        <dbReference type="EMBL" id="KYM95108.1"/>
    </source>
</evidence>
<feature type="compositionally biased region" description="Polar residues" evidence="1">
    <location>
        <begin position="187"/>
        <end position="196"/>
    </location>
</feature>
<name>A0A151I8W9_9HYME</name>
<dbReference type="STRING" id="456900.A0A151I8W9"/>
<dbReference type="KEGG" id="ccoa:108780740"/>
<gene>
    <name evidence="2" type="ORF">ALC62_14264</name>
</gene>
<feature type="compositionally biased region" description="Basic residues" evidence="1">
    <location>
        <begin position="172"/>
        <end position="181"/>
    </location>
</feature>
<reference evidence="2 3" key="1">
    <citation type="submission" date="2016-03" db="EMBL/GenBank/DDBJ databases">
        <title>Cyphomyrmex costatus WGS genome.</title>
        <authorList>
            <person name="Nygaard S."/>
            <person name="Hu H."/>
            <person name="Boomsma J."/>
            <person name="Zhang G."/>
        </authorList>
    </citation>
    <scope>NUCLEOTIDE SEQUENCE [LARGE SCALE GENOMIC DNA]</scope>
    <source>
        <strain evidence="2">MS0001</strain>
        <tissue evidence="2">Whole body</tissue>
    </source>
</reference>
<evidence type="ECO:0000313" key="3">
    <source>
        <dbReference type="Proteomes" id="UP000078542"/>
    </source>
</evidence>
<dbReference type="AlphaFoldDB" id="A0A151I8W9"/>
<feature type="region of interest" description="Disordered" evidence="1">
    <location>
        <begin position="343"/>
        <end position="383"/>
    </location>
</feature>
<feature type="compositionally biased region" description="Polar residues" evidence="1">
    <location>
        <begin position="210"/>
        <end position="219"/>
    </location>
</feature>
<feature type="compositionally biased region" description="Basic and acidic residues" evidence="1">
    <location>
        <begin position="95"/>
        <end position="118"/>
    </location>
</feature>
<feature type="compositionally biased region" description="Basic and acidic residues" evidence="1">
    <location>
        <begin position="162"/>
        <end position="171"/>
    </location>
</feature>
<feature type="compositionally biased region" description="Low complexity" evidence="1">
    <location>
        <begin position="121"/>
        <end position="146"/>
    </location>
</feature>
<feature type="region of interest" description="Disordered" evidence="1">
    <location>
        <begin position="409"/>
        <end position="433"/>
    </location>
</feature>
<dbReference type="EMBL" id="KQ978324">
    <property type="protein sequence ID" value="KYM95108.1"/>
    <property type="molecule type" value="Genomic_DNA"/>
</dbReference>
<feature type="compositionally biased region" description="Basic residues" evidence="1">
    <location>
        <begin position="267"/>
        <end position="277"/>
    </location>
</feature>
<sequence length="455" mass="49946">MARRRQAKQAATESVVTAADGNVTPPKRRRVAAKSPTADESKQIKGRSRQAKADEQNNEVASKSAGKSRSRQRNVTDAIATTAAAKTSTKSKSKKQIDKEPEKTTTENDNKEVAEKRTRGSKAAAAVKKAGKKVTVTKSKAKVPAARKQTRTKDAGNSAEDLEGKNTDNKNRSIKRPRQRPVKTVEENNVSVQPTTKVPRKRRNVEDTNKAISEAQTTVEEGEEEKDEAKTSKKLRDRQRKIETVASIVTSKERSRKNPVGEIVKSPPKKTEKKKPNSKAQNAAILVDNPKTKNVKNTKKETIKKAASKKKLNAVVEETSDDHVGELNEVEAATSEDYVKENGEVHMAEPKQKKRNVGKATATVNGKQNVNEAKGKQKKGQVTVSVDEKAIQAENEAIKMNVTFETDENDMIVSSSQDDNILENKEENDSKANSIKGDAITDISNNERSASFVCL</sequence>
<feature type="compositionally biased region" description="Polar residues" evidence="1">
    <location>
        <begin position="362"/>
        <end position="371"/>
    </location>
</feature>
<keyword evidence="3" id="KW-1185">Reference proteome</keyword>